<feature type="domain" description="Bacterial repeat" evidence="5">
    <location>
        <begin position="2680"/>
        <end position="2744"/>
    </location>
</feature>
<dbReference type="InterPro" id="IPR026444">
    <property type="entry name" value="Secre_tail"/>
</dbReference>
<keyword evidence="2" id="KW-0732">Signal</keyword>
<dbReference type="GO" id="GO:0030246">
    <property type="term" value="F:carbohydrate binding"/>
    <property type="evidence" value="ECO:0007669"/>
    <property type="project" value="InterPro"/>
</dbReference>
<dbReference type="Gene3D" id="2.60.40.1120">
    <property type="entry name" value="Carboxypeptidase-like, regulatory domain"/>
    <property type="match status" value="1"/>
</dbReference>
<comment type="caution">
    <text evidence="6">The sequence shown here is derived from an EMBL/GenBank/DDBJ whole genome shotgun (WGS) entry which is preliminary data.</text>
</comment>
<feature type="domain" description="GPI inositol-deacylase PGAP1-like alpha/beta" evidence="3">
    <location>
        <begin position="1608"/>
        <end position="1701"/>
    </location>
</feature>
<sequence length="3128" mass="340919">MKRKMVFMLLWGVLLSSLPMVAQQVTNKIYIPEMECGRGKTINVPVAISNDSEIVALQFDVQLPSGSTITGSSWSLTDRKSDHSLSVRRMSSTHYLFVVYSLTNTPLRGNSGNLINFSLQVPENWEVGGKYPFVIENPILSARDGSNVWTSSEAGALIMIADPRPDVAVSTVKVDKSSYAPGDKIVVSWLVTNEGDKETGDGWSEQVSLVADNGEEVYLGKVYYESILGDGGTVNRQAEFTLSDLPGVDGMVKAKVKLIPGTNLGELAAAIGNNTAYAGTGCTIAKKLRVELPTAAIKENNTSLIRCKLYRSGTWANEQVFSLRADKPERLNVPQSVTIPAGQSGGTFYIHAIDNEVLNVDSVVTITIEGNGYETITGEVHIIDDELPALTLIPSKTELTEGDAFTLTVERESKRDTPLTVYLSTSHKSRFKFPAQVMIPAGEKSVAVEVLAVDDNIPDVTADVDFTVSADGYNGGKCIILLNDNDVPQIQLSFSTEEVNESAGSTAIVGRVTRITNLESKITVKLTVSSQDAYLSYETLVFPAGVSSQEFSIGVVDNALKDGDREVIVTASVYLPSCNCSATATSGGHVTKSFKILDDDGPSLSLTTSQPTILEGVAEGIVLKVTRNNTDNADITVTLTSDNETDLVFDKTVIIPAGVSSVDVKVYAKANDVSEGDRTSTIIATSEGYTKGICWVMITDQTLPDAAISYLALSKKEALAGDTLTVSAKVINKGAVELPAKTKVMVYLTSDQKYSSTSKKTFLTTLYTQKALMVGEEELISRNFVLLDVTGKYSIVAIVNEDHSVKELTSVNNVSDVLPLTMNPKFSVTASVGKEFYQQGEEIVITGKVSGVDVANAKLEVYIISNGAREVLQAQADSDGNYTLNFKPASRQMGHFMVGACYPGEGLKTEMASFDIYGIRRTSDSWITWNVTTDEPYTDKIAVFNPCNVPLTNVKAELVSLVNGCQVEFDVLSSIPANSMGEIAYTVTGNEQTNLIDYERMPLKITTAEGASLSTTVFYHCKSQKPVLRANVSSIHTTVTKGTVRDYSVILTNTGKEETGVVSVVLPSDQKWMTSVTPLEMPSIAGGDSAVVVLRLATTDEMQLNVPVTGTIGINCRNGNGIPLSYSIEPVSETKGTLVVDVKDEYTYFTDEAPHVEGAKVVIMHPVSRQVIYEGVTGTDGLFTVGDIPEGYYAITVTAEKHDSYSNNLLVDPGKTTKVDVDLTFQAITYDWNVVETEVQDEYEVETVVKYETNVPVPVVVTTYPSEIYCKNYIFNLTMTNKGLITAQNVTIDVPEVEGLKFELLCENPIAQLRAQESIIVPVRVTAEVEYDDVVFTHSRITNTSSGAGVDDPSRIVSYRTKFKSAEARAGWGTKCLDFRWKKYWEYYCAGKYKTASDYYDYFYGPNGLCNKPGSGSGGSGGGSGSGFPSLSGGGNSSYGSSSSGNKVSIEICSKKNNGDDGADEQPEEQPCEKEPILKYILAAEKSNTSSKPVKGVAADGKSKVRIMLDVVNSKIPSDECGYEVHWSLSEELGHLENTDSWTNIVYVAPDNYPDGEMNAVHKITATMHYSSEYNSGSASVDIEIIRVPVLMVHGLNSDAMCFWELQRYLEQSGQYQSFQLFRADYEPTNCSYFRVNERVVQRGISILKRACAFNGYMIDKVDLVGHSMGGILSRLHVQYVDNTNVHKVITLNTPHTGSPLGSLAVIIPSDVPEILRGILMGFKGDHAIKDLAIGSDAMKSYLNNKNVMQRMKDIPVYALTTTILNESLGDLDKGIFMTDPLFRLSAIGQALKIVSFLGSSDMVVSLDSQKGGLNSPHTDNTDGFWHCDSPNAATIHQRIHSLLMNKADDSGVFSMNGFPVVSSSNKLLSMAAADSKLSVVKKNIIIDAKVDVEKRKLSIQVNTASLNLNHLVVVGTFSDGSSIVASNNSVTCDIPATHEGSISICVMGTDEEGNLVMDNTLVDTNIALSVYPLQLSLPYDTAYVAIGETRSFKAHCTWSNGEVTVVTPFISLQDEVGYINNQDATIIGEKIGTSLLTASFKGLTAQCVVDVFDENKIFDFGDTDEKEPSKGVCSTISLSFKQTITVARQAFRGTLTMFNGHEAQAIDSLQLNLEVRDNEGKLATSQQFAVSNESIDHFGGKLKGPWTLEAKQTGTATILFVPSKYAAPTEPKEYSFGGTITYKDPFTGLFVTRDLYPVTLTVKPCPDLSLSYFVERDVFGDDPETAEIEPSIPAEFSLLINNVGYGDANSVKIATGQPEIVDNQKGLAIHFEMIGSSMNGQAATADFANLDFGSIQAGKQAYAQWYFTSSLLGHFTEYNTTITKGSSYGNEDFNLLSIEGCHELIRSLKVPNTSLTAFMVNDIKDANDLPDCVYLTDGTVDDRVTIVSESASCSSMGNNQYTLTLSGAKGWVYGAIHDPTNGRQKLASVTRMSDGAVIDLQNFWQTDRTLRDGKDPLYENNLRFADYLANAQESYVLTFTPKPDLVLEVESFGGIPTGDIHSALTEILVTFNKPINTATFTADDLSLYCQNTKVDLSQLVIEPVSDTQYKLDLSLLPPRDGYHVLTVQTAGIEDLDGFCGSSGKNATWNQFVGGKVALSVVVTPEGAGVVTPKKQEYVFGTNLELKAEANEGYDFACWKINGEKISEEPVYKYQIVADRTIKAEFKAKLYDVTIDYDIQAGTVSLGKGVGKYEYNTDIQLSASPNTGYVFNGWRVDGEILSTDVIFSLTIKKNVEIEAVFTKIPVDTTVSYELPTGWNWFSINVKDENLNNPVALLEPIKQSVVSVLGREEDLVYDDQYGLYGSLTAFKPDRGYKVRVKEDVDFSLKGIPFAENEVTITLNKGWNWMGYTPNMEMSVNAALCNLMAEEGDIVMAQDQFATYDGAAWKGSLSVLAPGNAYLYYSGSVKSFNYPTGSSKMAIPMLSYRASESYYFAKWQYDKRKYADNMGVISRLYSSSGQELPAGQFLIGAFTGEECRGMSSEADGYQFVTVHGEQTNEKVTFRAYNTLTGEEFDIKETICFSANVVGNLTNPFILHLGSATGLDKNGSSLLIYPNPVKDRLFIRTDLQNVKEIRIIDMKGSVLLTTDTLPLGVGLDVTSLTEGIYFITIQTDTDLIRQKFVKSNRAK</sequence>
<feature type="region of interest" description="Disordered" evidence="1">
    <location>
        <begin position="1416"/>
        <end position="1443"/>
    </location>
</feature>
<dbReference type="InterPro" id="IPR029058">
    <property type="entry name" value="AB_hydrolase_fold"/>
</dbReference>
<gene>
    <name evidence="6" type="ORF">F3F73_05145</name>
</gene>
<dbReference type="GO" id="GO:0016788">
    <property type="term" value="F:hydrolase activity, acting on ester bonds"/>
    <property type="evidence" value="ECO:0007669"/>
    <property type="project" value="InterPro"/>
</dbReference>
<feature type="domain" description="Bacterial repeat" evidence="5">
    <location>
        <begin position="2600"/>
        <end position="2669"/>
    </location>
</feature>
<dbReference type="InterPro" id="IPR013783">
    <property type="entry name" value="Ig-like_fold"/>
</dbReference>
<dbReference type="EMBL" id="VWMK01000004">
    <property type="protein sequence ID" value="KAA3767790.1"/>
    <property type="molecule type" value="Genomic_DNA"/>
</dbReference>
<dbReference type="NCBIfam" id="TIGR04183">
    <property type="entry name" value="Por_Secre_tail"/>
    <property type="match status" value="1"/>
</dbReference>
<evidence type="ECO:0000313" key="7">
    <source>
        <dbReference type="Proteomes" id="UP000422221"/>
    </source>
</evidence>
<dbReference type="Pfam" id="PF18998">
    <property type="entry name" value="Flg_new_2"/>
    <property type="match status" value="2"/>
</dbReference>
<feature type="compositionally biased region" description="Gly residues" evidence="1">
    <location>
        <begin position="1416"/>
        <end position="1437"/>
    </location>
</feature>
<protein>
    <submittedName>
        <fullName evidence="6">T9SS type A sorting domain-containing protein</fullName>
    </submittedName>
</protein>
<dbReference type="SUPFAM" id="SSF141072">
    <property type="entry name" value="CalX-like"/>
    <property type="match status" value="2"/>
</dbReference>
<dbReference type="InterPro" id="IPR013784">
    <property type="entry name" value="Carb-bd-like_fold"/>
</dbReference>
<dbReference type="Proteomes" id="UP000422221">
    <property type="component" value="Unassembled WGS sequence"/>
</dbReference>
<evidence type="ECO:0000256" key="1">
    <source>
        <dbReference type="SAM" id="MobiDB-lite"/>
    </source>
</evidence>
<dbReference type="Pfam" id="PF07819">
    <property type="entry name" value="PGAP1"/>
    <property type="match status" value="1"/>
</dbReference>
<dbReference type="Gene3D" id="2.60.40.2030">
    <property type="match status" value="1"/>
</dbReference>
<evidence type="ECO:0000259" key="3">
    <source>
        <dbReference type="Pfam" id="PF07819"/>
    </source>
</evidence>
<dbReference type="Gene3D" id="2.60.40.10">
    <property type="entry name" value="Immunoglobulins"/>
    <property type="match status" value="1"/>
</dbReference>
<feature type="signal peptide" evidence="2">
    <location>
        <begin position="1"/>
        <end position="22"/>
    </location>
</feature>
<dbReference type="RefSeq" id="WP_130058498.1">
    <property type="nucleotide sequence ID" value="NZ_JADNPJ010000019.1"/>
</dbReference>
<name>A0A7J4XLF7_9BACE</name>
<dbReference type="SUPFAM" id="SSF49452">
    <property type="entry name" value="Starch-binding domain-like"/>
    <property type="match status" value="1"/>
</dbReference>
<dbReference type="Gene3D" id="3.40.50.1820">
    <property type="entry name" value="alpha/beta hydrolase"/>
    <property type="match status" value="1"/>
</dbReference>
<accession>A0A7J4XLF7</accession>
<evidence type="ECO:0000313" key="6">
    <source>
        <dbReference type="EMBL" id="KAA3767790.1"/>
    </source>
</evidence>
<feature type="chain" id="PRO_5029785149" evidence="2">
    <location>
        <begin position="23"/>
        <end position="3128"/>
    </location>
</feature>
<feature type="domain" description="Secretion system C-terminal sorting" evidence="4">
    <location>
        <begin position="3053"/>
        <end position="3122"/>
    </location>
</feature>
<evidence type="ECO:0000256" key="2">
    <source>
        <dbReference type="SAM" id="SignalP"/>
    </source>
</evidence>
<proteinExistence type="predicted"/>
<dbReference type="InterPro" id="IPR044060">
    <property type="entry name" value="Bacterial_rp_domain"/>
</dbReference>
<dbReference type="InterPro" id="IPR012908">
    <property type="entry name" value="PGAP1-ab_dom-like"/>
</dbReference>
<evidence type="ECO:0000259" key="4">
    <source>
        <dbReference type="Pfam" id="PF18962"/>
    </source>
</evidence>
<dbReference type="Pfam" id="PF18962">
    <property type="entry name" value="Por_Secre_tail"/>
    <property type="match status" value="1"/>
</dbReference>
<organism evidence="6 7">
    <name type="scientific">Bacteroides salyersiae</name>
    <dbReference type="NCBI Taxonomy" id="291644"/>
    <lineage>
        <taxon>Bacteria</taxon>
        <taxon>Pseudomonadati</taxon>
        <taxon>Bacteroidota</taxon>
        <taxon>Bacteroidia</taxon>
        <taxon>Bacteroidales</taxon>
        <taxon>Bacteroidaceae</taxon>
        <taxon>Bacteroides</taxon>
    </lineage>
</organism>
<dbReference type="SUPFAM" id="SSF53474">
    <property type="entry name" value="alpha/beta-Hydrolases"/>
    <property type="match status" value="1"/>
</dbReference>
<dbReference type="InterPro" id="IPR038081">
    <property type="entry name" value="CalX-like_sf"/>
</dbReference>
<evidence type="ECO:0000259" key="5">
    <source>
        <dbReference type="Pfam" id="PF18998"/>
    </source>
</evidence>
<reference evidence="6 7" key="1">
    <citation type="journal article" date="2019" name="Nat. Med.">
        <title>A library of human gut bacterial isolates paired with longitudinal multiomics data enables mechanistic microbiome research.</title>
        <authorList>
            <person name="Poyet M."/>
            <person name="Groussin M."/>
            <person name="Gibbons S.M."/>
            <person name="Avila-Pacheco J."/>
            <person name="Jiang X."/>
            <person name="Kearney S.M."/>
            <person name="Perrotta A.R."/>
            <person name="Berdy B."/>
            <person name="Zhao S."/>
            <person name="Lieberman T.D."/>
            <person name="Swanson P.K."/>
            <person name="Smith M."/>
            <person name="Roesemann S."/>
            <person name="Alexander J.E."/>
            <person name="Rich S.A."/>
            <person name="Livny J."/>
            <person name="Vlamakis H."/>
            <person name="Clish C."/>
            <person name="Bullock K."/>
            <person name="Deik A."/>
            <person name="Scott J."/>
            <person name="Pierce K.A."/>
            <person name="Xavier R.J."/>
            <person name="Alm E.J."/>
        </authorList>
    </citation>
    <scope>NUCLEOTIDE SEQUENCE [LARGE SCALE GENOMIC DNA]</scope>
    <source>
        <strain evidence="6 7">BIOML-A10</strain>
    </source>
</reference>